<keyword evidence="5" id="KW-0812">Transmembrane</keyword>
<evidence type="ECO:0000256" key="7">
    <source>
        <dbReference type="ARBA" id="ARBA00023237"/>
    </source>
</evidence>
<evidence type="ECO:0000256" key="1">
    <source>
        <dbReference type="ARBA" id="ARBA00004442"/>
    </source>
</evidence>
<dbReference type="GO" id="GO:0009279">
    <property type="term" value="C:cell outer membrane"/>
    <property type="evidence" value="ECO:0007669"/>
    <property type="project" value="UniProtKB-SubCell"/>
</dbReference>
<dbReference type="Gene3D" id="1.20.1600.10">
    <property type="entry name" value="Outer membrane efflux proteins (OEP)"/>
    <property type="match status" value="1"/>
</dbReference>
<name>A0A1I1TLF7_PSEOC</name>
<comment type="subcellular location">
    <subcellularLocation>
        <location evidence="1">Cell outer membrane</location>
    </subcellularLocation>
</comment>
<keyword evidence="4" id="KW-1134">Transmembrane beta strand</keyword>
<reference evidence="10" key="1">
    <citation type="submission" date="2016-10" db="EMBL/GenBank/DDBJ databases">
        <authorList>
            <person name="Varghese N."/>
            <person name="Submissions S."/>
        </authorList>
    </citation>
    <scope>NUCLEOTIDE SEQUENCE [LARGE SCALE GENOMIC DNA]</scope>
    <source>
        <strain evidence="10">JCM 2783</strain>
    </source>
</reference>
<feature type="chain" id="PRO_5017418137" evidence="8">
    <location>
        <begin position="30"/>
        <end position="460"/>
    </location>
</feature>
<protein>
    <submittedName>
        <fullName evidence="9">Outer membrane protein, adhesin transport system</fullName>
    </submittedName>
</protein>
<evidence type="ECO:0000256" key="2">
    <source>
        <dbReference type="ARBA" id="ARBA00007613"/>
    </source>
</evidence>
<dbReference type="SUPFAM" id="SSF56954">
    <property type="entry name" value="Outer membrane efflux proteins (OEP)"/>
    <property type="match status" value="1"/>
</dbReference>
<evidence type="ECO:0000313" key="9">
    <source>
        <dbReference type="EMBL" id="SFD59472.1"/>
    </source>
</evidence>
<dbReference type="GO" id="GO:0015288">
    <property type="term" value="F:porin activity"/>
    <property type="evidence" value="ECO:0007669"/>
    <property type="project" value="TreeGrafter"/>
</dbReference>
<keyword evidence="8" id="KW-0732">Signal</keyword>
<dbReference type="InterPro" id="IPR003423">
    <property type="entry name" value="OMP_efflux"/>
</dbReference>
<dbReference type="GO" id="GO:0015562">
    <property type="term" value="F:efflux transmembrane transporter activity"/>
    <property type="evidence" value="ECO:0007669"/>
    <property type="project" value="InterPro"/>
</dbReference>
<dbReference type="AlphaFoldDB" id="A0A1I1TLF7"/>
<gene>
    <name evidence="9" type="ORF">SAMN05216372_102623</name>
</gene>
<accession>A0A1I1TLF7</accession>
<dbReference type="GO" id="GO:1990281">
    <property type="term" value="C:efflux pump complex"/>
    <property type="evidence" value="ECO:0007669"/>
    <property type="project" value="TreeGrafter"/>
</dbReference>
<dbReference type="Proteomes" id="UP000243950">
    <property type="component" value="Unassembled WGS sequence"/>
</dbReference>
<keyword evidence="10" id="KW-1185">Reference proteome</keyword>
<evidence type="ECO:0000256" key="6">
    <source>
        <dbReference type="ARBA" id="ARBA00023136"/>
    </source>
</evidence>
<keyword evidence="3" id="KW-0813">Transport</keyword>
<sequence>MLPRIKPAFRARRELLAACLVACSASASADQGFAANLDRILREHQLVRMVDADTETAREQVDVEKAAYYPKLTVNAGAGRRNTQREEGTDGRYDPVDASVGINQLITDFGATSSRVQAAKVVLSKEEAERELQIQNLILAAIEAQLQVIQAERTQSYARQSEQNIKQQTSLEDARMEAGRGYATDVLQAKSQLAGAEARRVMADNRMRESLNRYRVIFGEAPITPERLDALAIPRDRLPSSEEAIVESVRQQNPDLLAAIKRADVTLAERDAARNRELMPRLSFRLSQEHYQDYDDTPGYRNDTKAMVNFDWQFDLGMRANYVTRAADQAIASAQEKADYVRIQAMEEARNAWASWQTSRERAEHLRNQVNIAENFLSLARKEREMGRRSLLDILNGEVGLINAQSDATAAGIDEIIAAYRLLRASGQLNLGIFRQPGIIVPADRALPVAALESGAPGKP</sequence>
<dbReference type="PANTHER" id="PTHR30026">
    <property type="entry name" value="OUTER MEMBRANE PROTEIN TOLC"/>
    <property type="match status" value="1"/>
</dbReference>
<evidence type="ECO:0000256" key="4">
    <source>
        <dbReference type="ARBA" id="ARBA00022452"/>
    </source>
</evidence>
<dbReference type="InterPro" id="IPR051906">
    <property type="entry name" value="TolC-like"/>
</dbReference>
<evidence type="ECO:0000256" key="3">
    <source>
        <dbReference type="ARBA" id="ARBA00022448"/>
    </source>
</evidence>
<evidence type="ECO:0000256" key="8">
    <source>
        <dbReference type="SAM" id="SignalP"/>
    </source>
</evidence>
<proteinExistence type="inferred from homology"/>
<organism evidence="9 10">
    <name type="scientific">Pseudomonas straminea</name>
    <dbReference type="NCBI Taxonomy" id="47882"/>
    <lineage>
        <taxon>Bacteria</taxon>
        <taxon>Pseudomonadati</taxon>
        <taxon>Pseudomonadota</taxon>
        <taxon>Gammaproteobacteria</taxon>
        <taxon>Pseudomonadales</taxon>
        <taxon>Pseudomonadaceae</taxon>
        <taxon>Phytopseudomonas</taxon>
    </lineage>
</organism>
<evidence type="ECO:0000313" key="10">
    <source>
        <dbReference type="Proteomes" id="UP000243950"/>
    </source>
</evidence>
<dbReference type="PANTHER" id="PTHR30026:SF22">
    <property type="entry name" value="OUTER MEMBRANE EFFLUX PROTEIN"/>
    <property type="match status" value="1"/>
</dbReference>
<dbReference type="Pfam" id="PF02321">
    <property type="entry name" value="OEP"/>
    <property type="match status" value="2"/>
</dbReference>
<feature type="signal peptide" evidence="8">
    <location>
        <begin position="1"/>
        <end position="29"/>
    </location>
</feature>
<dbReference type="EMBL" id="FOMO01000002">
    <property type="protein sequence ID" value="SFD59472.1"/>
    <property type="molecule type" value="Genomic_DNA"/>
</dbReference>
<keyword evidence="7" id="KW-0998">Cell outer membrane</keyword>
<dbReference type="RefSeq" id="WP_093502279.1">
    <property type="nucleotide sequence ID" value="NZ_BSSG01000002.1"/>
</dbReference>
<evidence type="ECO:0000256" key="5">
    <source>
        <dbReference type="ARBA" id="ARBA00022692"/>
    </source>
</evidence>
<comment type="similarity">
    <text evidence="2">Belongs to the outer membrane factor (OMF) (TC 1.B.17) family.</text>
</comment>
<keyword evidence="6" id="KW-0472">Membrane</keyword>